<sequence>MAGTTRLLVLGALRETGPVHGYDLRRELLSWGADEWANVAPGSIYNALKSLEKEELVEVVATDRQGARPERTTYRLTDAGEKEFQRLLRENLWDTRVPNHPLLVGLAFFPHLPADELAPAMRQRAEDLRARAESIRAGVRSILAGGPIPRHVAESYRFEAAQLDGEATWAAEFADRLENGDYQD</sequence>
<dbReference type="InterPro" id="IPR036390">
    <property type="entry name" value="WH_DNA-bd_sf"/>
</dbReference>
<dbReference type="Proteomes" id="UP000250434">
    <property type="component" value="Chromosome"/>
</dbReference>
<evidence type="ECO:0000313" key="2">
    <source>
        <dbReference type="EMBL" id="AXB42624.1"/>
    </source>
</evidence>
<protein>
    <recommendedName>
        <fullName evidence="1">Transcription regulator PadR N-terminal domain-containing protein</fullName>
    </recommendedName>
</protein>
<organism evidence="2 3">
    <name type="scientific">Amycolatopsis albispora</name>
    <dbReference type="NCBI Taxonomy" id="1804986"/>
    <lineage>
        <taxon>Bacteria</taxon>
        <taxon>Bacillati</taxon>
        <taxon>Actinomycetota</taxon>
        <taxon>Actinomycetes</taxon>
        <taxon>Pseudonocardiales</taxon>
        <taxon>Pseudonocardiaceae</taxon>
        <taxon>Amycolatopsis</taxon>
    </lineage>
</organism>
<dbReference type="PANTHER" id="PTHR43252:SF7">
    <property type="entry name" value="TRANSCRIPTIONAL REGULATOR YQJI"/>
    <property type="match status" value="1"/>
</dbReference>
<dbReference type="AlphaFoldDB" id="A0A344L3K0"/>
<evidence type="ECO:0000259" key="1">
    <source>
        <dbReference type="Pfam" id="PF03551"/>
    </source>
</evidence>
<dbReference type="InterPro" id="IPR005149">
    <property type="entry name" value="Tscrpt_reg_PadR_N"/>
</dbReference>
<name>A0A344L3K0_9PSEU</name>
<reference evidence="2 3" key="1">
    <citation type="submission" date="2016-04" db="EMBL/GenBank/DDBJ databases">
        <title>Complete genome sequence and analysis of deep-sea sediment isolate, Amycolatopsis sp. WP1.</title>
        <authorList>
            <person name="Wang H."/>
            <person name="Chen S."/>
            <person name="Wu Q."/>
        </authorList>
    </citation>
    <scope>NUCLEOTIDE SEQUENCE [LARGE SCALE GENOMIC DNA]</scope>
    <source>
        <strain evidence="2 3">WP1</strain>
    </source>
</reference>
<dbReference type="PANTHER" id="PTHR43252">
    <property type="entry name" value="TRANSCRIPTIONAL REGULATOR YQJI"/>
    <property type="match status" value="1"/>
</dbReference>
<feature type="domain" description="Transcription regulator PadR N-terminal" evidence="1">
    <location>
        <begin position="9"/>
        <end position="85"/>
    </location>
</feature>
<dbReference type="OrthoDB" id="8443918at2"/>
<accession>A0A344L3K0</accession>
<dbReference type="InterPro" id="IPR036388">
    <property type="entry name" value="WH-like_DNA-bd_sf"/>
</dbReference>
<dbReference type="RefSeq" id="WP_113691886.1">
    <property type="nucleotide sequence ID" value="NZ_CP015163.1"/>
</dbReference>
<dbReference type="Gene3D" id="1.10.10.10">
    <property type="entry name" value="Winged helix-like DNA-binding domain superfamily/Winged helix DNA-binding domain"/>
    <property type="match status" value="1"/>
</dbReference>
<keyword evidence="3" id="KW-1185">Reference proteome</keyword>
<dbReference type="SUPFAM" id="SSF46785">
    <property type="entry name" value="Winged helix' DNA-binding domain"/>
    <property type="match status" value="1"/>
</dbReference>
<dbReference type="EMBL" id="CP015163">
    <property type="protein sequence ID" value="AXB42624.1"/>
    <property type="molecule type" value="Genomic_DNA"/>
</dbReference>
<evidence type="ECO:0000313" key="3">
    <source>
        <dbReference type="Proteomes" id="UP000250434"/>
    </source>
</evidence>
<proteinExistence type="predicted"/>
<gene>
    <name evidence="2" type="ORF">A4R43_08835</name>
</gene>
<dbReference type="KEGG" id="aab:A4R43_08835"/>
<dbReference type="Pfam" id="PF03551">
    <property type="entry name" value="PadR"/>
    <property type="match status" value="1"/>
</dbReference>